<name>A0A8K0S945_9HYPO</name>
<sequence length="276" mass="30991">MKHGNNSNNNNVKLLAVLADAEQDEKSEYRFLVDDTHVRYVTLDGGLIPPEDRTYEPVLLPQLPVFPPGDWNEGRVGKDGHTGKPFFCETRRCSLPGIGNVWHGTTVDHLELRQVERVRQTIYRVTHPAFKTPVLAKFAQFPWEIPYFAAETTAYEWIHGRAIGPVFLGHIHENGRVIGFLLEEVPGARTAEPGDLAACQRSLRRLHELGIMHGDINKHNFLIRGDDGEAVLIDFETTHKCSDPDLLDEEYRQVKERLEDTSGRGGAGMASDSSSD</sequence>
<dbReference type="EMBL" id="JAGPXF010000001">
    <property type="protein sequence ID" value="KAH7262450.1"/>
    <property type="molecule type" value="Genomic_DNA"/>
</dbReference>
<dbReference type="OrthoDB" id="2687876at2759"/>
<proteinExistence type="predicted"/>
<dbReference type="AlphaFoldDB" id="A0A8K0S945"/>
<dbReference type="SUPFAM" id="SSF56112">
    <property type="entry name" value="Protein kinase-like (PK-like)"/>
    <property type="match status" value="1"/>
</dbReference>
<evidence type="ECO:0008006" key="4">
    <source>
        <dbReference type="Google" id="ProtNLM"/>
    </source>
</evidence>
<evidence type="ECO:0000313" key="3">
    <source>
        <dbReference type="Proteomes" id="UP000813427"/>
    </source>
</evidence>
<feature type="region of interest" description="Disordered" evidence="1">
    <location>
        <begin position="256"/>
        <end position="276"/>
    </location>
</feature>
<accession>A0A8K0S945</accession>
<dbReference type="Proteomes" id="UP000813427">
    <property type="component" value="Unassembled WGS sequence"/>
</dbReference>
<reference evidence="2" key="1">
    <citation type="journal article" date="2021" name="Nat. Commun.">
        <title>Genetic determinants of endophytism in the Arabidopsis root mycobiome.</title>
        <authorList>
            <person name="Mesny F."/>
            <person name="Miyauchi S."/>
            <person name="Thiergart T."/>
            <person name="Pickel B."/>
            <person name="Atanasova L."/>
            <person name="Karlsson M."/>
            <person name="Huettel B."/>
            <person name="Barry K.W."/>
            <person name="Haridas S."/>
            <person name="Chen C."/>
            <person name="Bauer D."/>
            <person name="Andreopoulos W."/>
            <person name="Pangilinan J."/>
            <person name="LaButti K."/>
            <person name="Riley R."/>
            <person name="Lipzen A."/>
            <person name="Clum A."/>
            <person name="Drula E."/>
            <person name="Henrissat B."/>
            <person name="Kohler A."/>
            <person name="Grigoriev I.V."/>
            <person name="Martin F.M."/>
            <person name="Hacquard S."/>
        </authorList>
    </citation>
    <scope>NUCLEOTIDE SEQUENCE</scope>
    <source>
        <strain evidence="2">MPI-SDFR-AT-0068</strain>
    </source>
</reference>
<protein>
    <recommendedName>
        <fullName evidence="4">Alpha-galactosidase A</fullName>
    </recommendedName>
</protein>
<dbReference type="Gene3D" id="1.10.510.10">
    <property type="entry name" value="Transferase(Phosphotransferase) domain 1"/>
    <property type="match status" value="1"/>
</dbReference>
<comment type="caution">
    <text evidence="2">The sequence shown here is derived from an EMBL/GenBank/DDBJ whole genome shotgun (WGS) entry which is preliminary data.</text>
</comment>
<gene>
    <name evidence="2" type="ORF">BKA59DRAFT_463782</name>
</gene>
<keyword evidence="3" id="KW-1185">Reference proteome</keyword>
<organism evidence="2 3">
    <name type="scientific">Fusarium tricinctum</name>
    <dbReference type="NCBI Taxonomy" id="61284"/>
    <lineage>
        <taxon>Eukaryota</taxon>
        <taxon>Fungi</taxon>
        <taxon>Dikarya</taxon>
        <taxon>Ascomycota</taxon>
        <taxon>Pezizomycotina</taxon>
        <taxon>Sordariomycetes</taxon>
        <taxon>Hypocreomycetidae</taxon>
        <taxon>Hypocreales</taxon>
        <taxon>Nectriaceae</taxon>
        <taxon>Fusarium</taxon>
        <taxon>Fusarium tricinctum species complex</taxon>
    </lineage>
</organism>
<dbReference type="Pfam" id="PF06293">
    <property type="entry name" value="Kdo"/>
    <property type="match status" value="1"/>
</dbReference>
<evidence type="ECO:0000256" key="1">
    <source>
        <dbReference type="SAM" id="MobiDB-lite"/>
    </source>
</evidence>
<dbReference type="InterPro" id="IPR011009">
    <property type="entry name" value="Kinase-like_dom_sf"/>
</dbReference>
<evidence type="ECO:0000313" key="2">
    <source>
        <dbReference type="EMBL" id="KAH7262450.1"/>
    </source>
</evidence>